<proteinExistence type="predicted"/>
<evidence type="ECO:0000313" key="3">
    <source>
        <dbReference type="Proteomes" id="UP001207654"/>
    </source>
</evidence>
<evidence type="ECO:0000256" key="1">
    <source>
        <dbReference type="SAM" id="MobiDB-lite"/>
    </source>
</evidence>
<feature type="compositionally biased region" description="Low complexity" evidence="1">
    <location>
        <begin position="12"/>
        <end position="29"/>
    </location>
</feature>
<reference evidence="2 3" key="1">
    <citation type="submission" date="2022-11" db="EMBL/GenBank/DDBJ databases">
        <title>Minimal conservation of predation-associated metabolite biosynthetic gene clusters underscores biosynthetic potential of Myxococcota including descriptions for ten novel species: Archangium lansinium sp. nov., Myxococcus landrumus sp. nov., Nannocystis bai.</title>
        <authorList>
            <person name="Ahearne A."/>
            <person name="Stevens C."/>
            <person name="Phillips K."/>
        </authorList>
    </citation>
    <scope>NUCLEOTIDE SEQUENCE [LARGE SCALE GENOMIC DNA]</scope>
    <source>
        <strain evidence="2 3">MIWBW</strain>
    </source>
</reference>
<accession>A0ABT4A3J5</accession>
<name>A0ABT4A3J5_9BACT</name>
<dbReference type="EMBL" id="JAPNKA010000001">
    <property type="protein sequence ID" value="MCY1076215.1"/>
    <property type="molecule type" value="Genomic_DNA"/>
</dbReference>
<dbReference type="Proteomes" id="UP001207654">
    <property type="component" value="Unassembled WGS sequence"/>
</dbReference>
<keyword evidence="3" id="KW-1185">Reference proteome</keyword>
<evidence type="ECO:0000313" key="2">
    <source>
        <dbReference type="EMBL" id="MCY1076215.1"/>
    </source>
</evidence>
<comment type="caution">
    <text evidence="2">The sequence shown here is derived from an EMBL/GenBank/DDBJ whole genome shotgun (WGS) entry which is preliminary data.</text>
</comment>
<sequence length="153" mass="16585">MTSPVNNRPYVAPASTARTASTTQAPSTSELKDQGALTAKELLSGGSYNIGANKNSTKEQVAESLVKLLGDKGAQYAHTLESLGKDFKGRALEGVQKDMAAWLKDHPNANQSQIYEQANKTAYKHTMVNQMFKQTIEQMASAAISRMKDTFEG</sequence>
<protein>
    <submittedName>
        <fullName evidence="2">Uncharacterized protein</fullName>
    </submittedName>
</protein>
<feature type="region of interest" description="Disordered" evidence="1">
    <location>
        <begin position="1"/>
        <end position="31"/>
    </location>
</feature>
<dbReference type="RefSeq" id="WP_267535119.1">
    <property type="nucleotide sequence ID" value="NZ_JAPNKA010000001.1"/>
</dbReference>
<organism evidence="2 3">
    <name type="scientific">Archangium lansingense</name>
    <dbReference type="NCBI Taxonomy" id="2995310"/>
    <lineage>
        <taxon>Bacteria</taxon>
        <taxon>Pseudomonadati</taxon>
        <taxon>Myxococcota</taxon>
        <taxon>Myxococcia</taxon>
        <taxon>Myxococcales</taxon>
        <taxon>Cystobacterineae</taxon>
        <taxon>Archangiaceae</taxon>
        <taxon>Archangium</taxon>
    </lineage>
</organism>
<gene>
    <name evidence="2" type="ORF">OV287_17195</name>
</gene>